<dbReference type="STRING" id="645274.SAMN04487901_12228"/>
<dbReference type="AlphaFoldDB" id="A0A1H0IBB4"/>
<accession>A0A1H0IBB4</accession>
<gene>
    <name evidence="3" type="ORF">SAMN04487900_11420</name>
    <name evidence="2" type="ORF">SAMN04487901_12228</name>
</gene>
<keyword evidence="1" id="KW-0472">Membrane</keyword>
<dbReference type="EMBL" id="FNIW01000014">
    <property type="protein sequence ID" value="SDO28655.1"/>
    <property type="molecule type" value="Genomic_DNA"/>
</dbReference>
<reference evidence="3 4" key="1">
    <citation type="submission" date="2016-10" db="EMBL/GenBank/DDBJ databases">
        <authorList>
            <person name="Varghese N."/>
            <person name="Submissions S."/>
        </authorList>
    </citation>
    <scope>NUCLEOTIDE SEQUENCE</scope>
    <source>
        <strain evidence="3">BP1-145</strain>
        <strain evidence="4">BP1-148</strain>
    </source>
</reference>
<keyword evidence="4" id="KW-1185">Reference proteome</keyword>
<reference evidence="2 5" key="2">
    <citation type="submission" date="2016-10" db="EMBL/GenBank/DDBJ databases">
        <authorList>
            <person name="de Groot N.N."/>
        </authorList>
    </citation>
    <scope>NUCLEOTIDE SEQUENCE [LARGE SCALE GENOMIC DNA]</scope>
    <source>
        <strain evidence="5">BP1-145</strain>
        <strain evidence="2">BP1-148</strain>
    </source>
</reference>
<dbReference type="RefSeq" id="WP_091819123.1">
    <property type="nucleotide sequence ID" value="NZ_CP091792.1"/>
</dbReference>
<keyword evidence="1" id="KW-1133">Transmembrane helix</keyword>
<name>A0A1H0IBB4_9BACT</name>
<dbReference type="Proteomes" id="UP000199134">
    <property type="component" value="Unassembled WGS sequence"/>
</dbReference>
<dbReference type="Pfam" id="PF19529">
    <property type="entry name" value="DUF6057"/>
    <property type="match status" value="1"/>
</dbReference>
<protein>
    <submittedName>
        <fullName evidence="3">Uncharacterized protein</fullName>
    </submittedName>
</protein>
<feature type="transmembrane region" description="Helical" evidence="1">
    <location>
        <begin position="52"/>
        <end position="69"/>
    </location>
</feature>
<organism evidence="3 5">
    <name type="scientific">Prevotella communis</name>
    <dbReference type="NCBI Taxonomy" id="2913614"/>
    <lineage>
        <taxon>Bacteria</taxon>
        <taxon>Pseudomonadati</taxon>
        <taxon>Bacteroidota</taxon>
        <taxon>Bacteroidia</taxon>
        <taxon>Bacteroidales</taxon>
        <taxon>Prevotellaceae</taxon>
        <taxon>Prevotella</taxon>
    </lineage>
</organism>
<evidence type="ECO:0000313" key="5">
    <source>
        <dbReference type="Proteomes" id="UP000199134"/>
    </source>
</evidence>
<evidence type="ECO:0000256" key="1">
    <source>
        <dbReference type="SAM" id="Phobius"/>
    </source>
</evidence>
<sequence>MRNRYNYKEQGTITHKVMCAVCFLIFSFLWLYEFQTDILTIAQHVLSQGVTHYNRTVGAILITIVLYILQRCIANFTKLSRRSYALTYFPSMLILAVVSDVNQDIDQHFSFGAWVWVFPFLLLIWGVCVWFARQAMSYSLDEGQYGTVFSARKFWLNLLQMTVMMLGVVLVGNTNAVFHYSTHMEVALMNDDVDEALRVGNRSLETNERLTMLRAYALSKKGKLADGLFGYPVKGTSETLLPMQLKPQLMPEDSIWKHLGARCAKTVNSEFYYERMERDTLGTSAMADYRLCGYLMNRDLNSFVRVLPRYYEVSDSVALPRHYKEALVLYQHLTAHPLIVYHDAVLAEDWNNLQQLKVKYSKEPERRYRIFDNYQKSYWYYYYYRN</sequence>
<feature type="transmembrane region" description="Helical" evidence="1">
    <location>
        <begin position="81"/>
        <end position="99"/>
    </location>
</feature>
<dbReference type="OrthoDB" id="1082131at2"/>
<dbReference type="Proteomes" id="UP000198779">
    <property type="component" value="Unassembled WGS sequence"/>
</dbReference>
<dbReference type="InterPro" id="IPR045692">
    <property type="entry name" value="DUF6057"/>
</dbReference>
<evidence type="ECO:0000313" key="2">
    <source>
        <dbReference type="EMBL" id="SDH32038.1"/>
    </source>
</evidence>
<feature type="transmembrane region" description="Helical" evidence="1">
    <location>
        <begin position="12"/>
        <end position="32"/>
    </location>
</feature>
<evidence type="ECO:0000313" key="3">
    <source>
        <dbReference type="EMBL" id="SDO28655.1"/>
    </source>
</evidence>
<keyword evidence="1" id="KW-0812">Transmembrane</keyword>
<feature type="transmembrane region" description="Helical" evidence="1">
    <location>
        <begin position="111"/>
        <end position="133"/>
    </location>
</feature>
<feature type="transmembrane region" description="Helical" evidence="1">
    <location>
        <begin position="154"/>
        <end position="172"/>
    </location>
</feature>
<dbReference type="EMBL" id="FNCQ01000022">
    <property type="protein sequence ID" value="SDH32038.1"/>
    <property type="molecule type" value="Genomic_DNA"/>
</dbReference>
<accession>A0A1G8BFV0</accession>
<proteinExistence type="predicted"/>
<evidence type="ECO:0000313" key="4">
    <source>
        <dbReference type="Proteomes" id="UP000198779"/>
    </source>
</evidence>